<dbReference type="InterPro" id="IPR012737">
    <property type="entry name" value="DhaK_L_YcgS"/>
</dbReference>
<dbReference type="Gene3D" id="1.25.40.340">
    <property type="match status" value="1"/>
</dbReference>
<reference evidence="6 7" key="1">
    <citation type="submission" date="2016-11" db="EMBL/GenBank/DDBJ databases">
        <authorList>
            <person name="Varghese N."/>
            <person name="Submissions S."/>
        </authorList>
    </citation>
    <scope>NUCLEOTIDE SEQUENCE [LARGE SCALE GENOMIC DNA]</scope>
    <source>
        <strain evidence="6 7">PA</strain>
    </source>
</reference>
<dbReference type="PROSITE" id="PS51480">
    <property type="entry name" value="DHAL"/>
    <property type="match status" value="1"/>
</dbReference>
<protein>
    <submittedName>
        <fullName evidence="6">Dihydroxyacetone kinase, phosphoprotein-dependent, L subunit</fullName>
    </submittedName>
</protein>
<organism evidence="6 7">
    <name type="scientific">Actinomyces denticolens</name>
    <dbReference type="NCBI Taxonomy" id="52767"/>
    <lineage>
        <taxon>Bacteria</taxon>
        <taxon>Bacillati</taxon>
        <taxon>Actinomycetota</taxon>
        <taxon>Actinomycetes</taxon>
        <taxon>Actinomycetales</taxon>
        <taxon>Actinomycetaceae</taxon>
        <taxon>Actinomyces</taxon>
    </lineage>
</organism>
<dbReference type="InterPro" id="IPR050861">
    <property type="entry name" value="Dihydroxyacetone_Kinase"/>
</dbReference>
<dbReference type="EMBL" id="FQYL01000002">
    <property type="protein sequence ID" value="SHI48538.1"/>
    <property type="molecule type" value="Genomic_DNA"/>
</dbReference>
<evidence type="ECO:0000256" key="2">
    <source>
        <dbReference type="ARBA" id="ARBA00022777"/>
    </source>
</evidence>
<evidence type="ECO:0000259" key="5">
    <source>
        <dbReference type="PROSITE" id="PS51480"/>
    </source>
</evidence>
<keyword evidence="2 6" id="KW-0418">Kinase</keyword>
<dbReference type="GO" id="GO:0016301">
    <property type="term" value="F:kinase activity"/>
    <property type="evidence" value="ECO:0007669"/>
    <property type="project" value="UniProtKB-KW"/>
</dbReference>
<comment type="caution">
    <text evidence="6">The sequence shown here is derived from an EMBL/GenBank/DDBJ whole genome shotgun (WGS) entry which is preliminary data.</text>
</comment>
<accession>A0ABY1I4Z2</accession>
<dbReference type="InterPro" id="IPR036117">
    <property type="entry name" value="DhaL_dom_sf"/>
</dbReference>
<proteinExistence type="predicted"/>
<evidence type="ECO:0000313" key="6">
    <source>
        <dbReference type="EMBL" id="SHI48538.1"/>
    </source>
</evidence>
<dbReference type="Pfam" id="PF03610">
    <property type="entry name" value="EIIA-man"/>
    <property type="match status" value="1"/>
</dbReference>
<feature type="domain" description="PTS EIIA type-4" evidence="4">
    <location>
        <begin position="290"/>
        <end position="425"/>
    </location>
</feature>
<dbReference type="Proteomes" id="UP000184390">
    <property type="component" value="Unassembled WGS sequence"/>
</dbReference>
<dbReference type="SUPFAM" id="SSF101473">
    <property type="entry name" value="DhaL-like"/>
    <property type="match status" value="1"/>
</dbReference>
<evidence type="ECO:0000259" key="4">
    <source>
        <dbReference type="PROSITE" id="PS51096"/>
    </source>
</evidence>
<dbReference type="NCBIfam" id="TIGR02365">
    <property type="entry name" value="dha_L_ycgS"/>
    <property type="match status" value="1"/>
</dbReference>
<keyword evidence="1" id="KW-0808">Transferase</keyword>
<keyword evidence="7" id="KW-1185">Reference proteome</keyword>
<dbReference type="Gene3D" id="3.40.50.510">
    <property type="entry name" value="Phosphotransferase system, mannose-type IIA component"/>
    <property type="match status" value="1"/>
</dbReference>
<dbReference type="SUPFAM" id="SSF53062">
    <property type="entry name" value="PTS system fructose IIA component-like"/>
    <property type="match status" value="1"/>
</dbReference>
<name>A0ABY1I4Z2_9ACTO</name>
<gene>
    <name evidence="6" type="ORF">SAMN05216246_102246</name>
</gene>
<dbReference type="PANTHER" id="PTHR28629">
    <property type="entry name" value="TRIOKINASE/FMN CYCLASE"/>
    <property type="match status" value="1"/>
</dbReference>
<dbReference type="InterPro" id="IPR004701">
    <property type="entry name" value="PTS_EIIA_man-typ"/>
</dbReference>
<feature type="compositionally biased region" description="Low complexity" evidence="3">
    <location>
        <begin position="257"/>
        <end position="267"/>
    </location>
</feature>
<dbReference type="PANTHER" id="PTHR28629:SF4">
    <property type="entry name" value="TRIOKINASE_FMN CYCLASE"/>
    <property type="match status" value="1"/>
</dbReference>
<dbReference type="InterPro" id="IPR004007">
    <property type="entry name" value="DhaL_dom"/>
</dbReference>
<dbReference type="InterPro" id="IPR036662">
    <property type="entry name" value="PTS_EIIA_man-typ_sf"/>
</dbReference>
<sequence length="428" mass="41443">MSDVPAGSSEAAAPAAPPARLTVEDLKSWLRVTASRIAERADELTELDAAIGDADHGANMRRGMAAVVKAIDAANGADGAPALDTADALLKKTGMTLVSSVGGASGPLYGTFFMRMGASQAGATELGAGALASAIDAGVAGIVARGKAGAGEKTMLDAWYPALEALRAEGEDLAAATAAAASAAAEGRDATEPMIATKGRASYLGERSQGHIDPGAASTAIILGALADVVAGTAEAPGAEVTAAEEPVAKAARPQETGTAGTAAAVEPPDPAPSPDSEEKGSGAADSGAAVGIVLVSHSRALAEAARELATGLMSSVSAPIEIAAGLPDGGLGTDAGAVAAAIERLAARPGNRGVLVVADLGSGIMSAEAALERLGPDTASRARLSPAPFVEGLIGAYGAAGIGLELEAVAAEAAKAAPAKAAQISGA</sequence>
<feature type="region of interest" description="Disordered" evidence="3">
    <location>
        <begin position="238"/>
        <end position="285"/>
    </location>
</feature>
<feature type="domain" description="DhaL" evidence="5">
    <location>
        <begin position="24"/>
        <end position="228"/>
    </location>
</feature>
<dbReference type="RefSeq" id="WP_073451479.1">
    <property type="nucleotide sequence ID" value="NZ_BDIO01000006.1"/>
</dbReference>
<dbReference type="Pfam" id="PF02734">
    <property type="entry name" value="Dak2"/>
    <property type="match status" value="1"/>
</dbReference>
<evidence type="ECO:0000313" key="7">
    <source>
        <dbReference type="Proteomes" id="UP000184390"/>
    </source>
</evidence>
<evidence type="ECO:0000256" key="1">
    <source>
        <dbReference type="ARBA" id="ARBA00022679"/>
    </source>
</evidence>
<evidence type="ECO:0000256" key="3">
    <source>
        <dbReference type="SAM" id="MobiDB-lite"/>
    </source>
</evidence>
<dbReference type="PROSITE" id="PS51096">
    <property type="entry name" value="PTS_EIIA_TYPE_4"/>
    <property type="match status" value="1"/>
</dbReference>
<dbReference type="SMART" id="SM01120">
    <property type="entry name" value="Dak2"/>
    <property type="match status" value="1"/>
</dbReference>